<feature type="transmembrane region" description="Helical" evidence="10">
    <location>
        <begin position="419"/>
        <end position="439"/>
    </location>
</feature>
<keyword evidence="4" id="KW-1003">Cell membrane</keyword>
<evidence type="ECO:0000256" key="8">
    <source>
        <dbReference type="ARBA" id="ARBA00023136"/>
    </source>
</evidence>
<keyword evidence="3" id="KW-0050">Antiport</keyword>
<evidence type="ECO:0000256" key="9">
    <source>
        <dbReference type="ARBA" id="ARBA00031636"/>
    </source>
</evidence>
<organism evidence="11 12">
    <name type="scientific">Sediminicurvatus halobius</name>
    <dbReference type="NCBI Taxonomy" id="2182432"/>
    <lineage>
        <taxon>Bacteria</taxon>
        <taxon>Pseudomonadati</taxon>
        <taxon>Pseudomonadota</taxon>
        <taxon>Gammaproteobacteria</taxon>
        <taxon>Chromatiales</taxon>
        <taxon>Ectothiorhodospiraceae</taxon>
        <taxon>Sediminicurvatus</taxon>
    </lineage>
</organism>
<comment type="subcellular location">
    <subcellularLocation>
        <location evidence="1">Cell inner membrane</location>
        <topology evidence="1">Multi-pass membrane protein</topology>
    </subcellularLocation>
</comment>
<feature type="transmembrane region" description="Helical" evidence="10">
    <location>
        <begin position="321"/>
        <end position="344"/>
    </location>
</feature>
<dbReference type="PIRSF" id="PIRSF006603">
    <property type="entry name" value="DinF"/>
    <property type="match status" value="1"/>
</dbReference>
<evidence type="ECO:0000256" key="5">
    <source>
        <dbReference type="ARBA" id="ARBA00022692"/>
    </source>
</evidence>
<evidence type="ECO:0000256" key="10">
    <source>
        <dbReference type="SAM" id="Phobius"/>
    </source>
</evidence>
<keyword evidence="7" id="KW-0406">Ion transport</keyword>
<dbReference type="Proteomes" id="UP000245474">
    <property type="component" value="Unassembled WGS sequence"/>
</dbReference>
<dbReference type="OrthoDB" id="9780160at2"/>
<dbReference type="InterPro" id="IPR002528">
    <property type="entry name" value="MATE_fam"/>
</dbReference>
<feature type="transmembrane region" description="Helical" evidence="10">
    <location>
        <begin position="241"/>
        <end position="267"/>
    </location>
</feature>
<dbReference type="EMBL" id="QFFI01000002">
    <property type="protein sequence ID" value="PWG65492.1"/>
    <property type="molecule type" value="Genomic_DNA"/>
</dbReference>
<dbReference type="AlphaFoldDB" id="A0A2U2N8S9"/>
<evidence type="ECO:0000256" key="2">
    <source>
        <dbReference type="ARBA" id="ARBA00022448"/>
    </source>
</evidence>
<protein>
    <recommendedName>
        <fullName evidence="9">Multidrug-efflux transporter</fullName>
    </recommendedName>
</protein>
<evidence type="ECO:0000256" key="6">
    <source>
        <dbReference type="ARBA" id="ARBA00022989"/>
    </source>
</evidence>
<feature type="transmembrane region" description="Helical" evidence="10">
    <location>
        <begin position="356"/>
        <end position="377"/>
    </location>
</feature>
<feature type="transmembrane region" description="Helical" evidence="10">
    <location>
        <begin position="389"/>
        <end position="413"/>
    </location>
</feature>
<reference evidence="11 12" key="1">
    <citation type="submission" date="2018-05" db="EMBL/GenBank/DDBJ databases">
        <title>Spiribacter halobius sp. nov., a moderately halophilic bacterium isolated from marine solar saltern.</title>
        <authorList>
            <person name="Zheng W.-S."/>
            <person name="Lu D.-C."/>
            <person name="Du Z.-J."/>
        </authorList>
    </citation>
    <scope>NUCLEOTIDE SEQUENCE [LARGE SCALE GENOMIC DNA]</scope>
    <source>
        <strain evidence="11 12">E85</strain>
    </source>
</reference>
<evidence type="ECO:0000313" key="12">
    <source>
        <dbReference type="Proteomes" id="UP000245474"/>
    </source>
</evidence>
<keyword evidence="6 10" id="KW-1133">Transmembrane helix</keyword>
<dbReference type="GO" id="GO:0005886">
    <property type="term" value="C:plasma membrane"/>
    <property type="evidence" value="ECO:0007669"/>
    <property type="project" value="UniProtKB-SubCell"/>
</dbReference>
<dbReference type="GO" id="GO:0042910">
    <property type="term" value="F:xenobiotic transmembrane transporter activity"/>
    <property type="evidence" value="ECO:0007669"/>
    <property type="project" value="InterPro"/>
</dbReference>
<proteinExistence type="predicted"/>
<dbReference type="RefSeq" id="WP_109675630.1">
    <property type="nucleotide sequence ID" value="NZ_CP086615.1"/>
</dbReference>
<name>A0A2U2N8S9_9GAMM</name>
<dbReference type="GO" id="GO:0006811">
    <property type="term" value="P:monoatomic ion transport"/>
    <property type="evidence" value="ECO:0007669"/>
    <property type="project" value="UniProtKB-KW"/>
</dbReference>
<dbReference type="Pfam" id="PF01554">
    <property type="entry name" value="MatE"/>
    <property type="match status" value="2"/>
</dbReference>
<keyword evidence="8 10" id="KW-0472">Membrane</keyword>
<feature type="transmembrane region" description="Helical" evidence="10">
    <location>
        <begin position="162"/>
        <end position="183"/>
    </location>
</feature>
<gene>
    <name evidence="11" type="ORF">DEM34_01760</name>
</gene>
<feature type="transmembrane region" description="Helical" evidence="10">
    <location>
        <begin position="48"/>
        <end position="72"/>
    </location>
</feature>
<feature type="transmembrane region" description="Helical" evidence="10">
    <location>
        <begin position="203"/>
        <end position="229"/>
    </location>
</feature>
<evidence type="ECO:0000256" key="3">
    <source>
        <dbReference type="ARBA" id="ARBA00022449"/>
    </source>
</evidence>
<keyword evidence="2" id="KW-0813">Transport</keyword>
<dbReference type="InterPro" id="IPR048279">
    <property type="entry name" value="MdtK-like"/>
</dbReference>
<feature type="transmembrane region" description="Helical" evidence="10">
    <location>
        <begin position="279"/>
        <end position="300"/>
    </location>
</feature>
<evidence type="ECO:0000256" key="4">
    <source>
        <dbReference type="ARBA" id="ARBA00022475"/>
    </source>
</evidence>
<comment type="caution">
    <text evidence="11">The sequence shown here is derived from an EMBL/GenBank/DDBJ whole genome shotgun (WGS) entry which is preliminary data.</text>
</comment>
<dbReference type="CDD" id="cd13131">
    <property type="entry name" value="MATE_NorM_like"/>
    <property type="match status" value="1"/>
</dbReference>
<evidence type="ECO:0000313" key="11">
    <source>
        <dbReference type="EMBL" id="PWG65492.1"/>
    </source>
</evidence>
<accession>A0A2U2N8S9</accession>
<dbReference type="InterPro" id="IPR050222">
    <property type="entry name" value="MATE_MdtK"/>
</dbReference>
<keyword evidence="5 10" id="KW-0812">Transmembrane</keyword>
<feature type="transmembrane region" description="Helical" evidence="10">
    <location>
        <begin position="92"/>
        <end position="117"/>
    </location>
</feature>
<dbReference type="PANTHER" id="PTHR43298:SF2">
    <property type="entry name" value="FMN_FAD EXPORTER YEEO-RELATED"/>
    <property type="match status" value="1"/>
</dbReference>
<dbReference type="GO" id="GO:0015297">
    <property type="term" value="F:antiporter activity"/>
    <property type="evidence" value="ECO:0007669"/>
    <property type="project" value="UniProtKB-KW"/>
</dbReference>
<evidence type="ECO:0000256" key="7">
    <source>
        <dbReference type="ARBA" id="ARBA00023065"/>
    </source>
</evidence>
<dbReference type="NCBIfam" id="TIGR00797">
    <property type="entry name" value="matE"/>
    <property type="match status" value="1"/>
</dbReference>
<evidence type="ECO:0000256" key="1">
    <source>
        <dbReference type="ARBA" id="ARBA00004429"/>
    </source>
</evidence>
<feature type="transmembrane region" description="Helical" evidence="10">
    <location>
        <begin position="129"/>
        <end position="150"/>
    </location>
</feature>
<sequence>MNTWLQRLREDVRPQLHLALPIMGAQLSQTGMAVVDTMMTGHYDAADLAAVSVGSSLWLPVYLLIAGTLLAITPRVAHADGAGDPGRLRGYLGSALVLAALLGVAGAVLLLAAGALLPALGVPMEIAGLATRYLAGVALGFPALAIYHVFRAVSEGLQRTRAVLWVGLIALALNIPANALLIFGAGPVPALGAFGCGLATALAFWAMALAMAAYVIASPACAAVGRFWQGIAPAWSHARDVLVIGLPIGLAIFFEVTLFAAIAVLVAGFGETVVAAHQIALNYASLTFMLPLGLALALTVRVGYARGRGTPELARRWAASGMVLAVITGLLLALLMLLTAGVVVRLYTPDPAIRELAASLILLAAVFQLSDTLQVNAGNALRGYEDTRAIMLITLPAYWIVGLGSGVLLAHGIGPLPALGVHGFWIGLLVGLSTAAGLLGARLRWIAHRACGEAAAGQTASRSVTAA</sequence>
<dbReference type="PANTHER" id="PTHR43298">
    <property type="entry name" value="MULTIDRUG RESISTANCE PROTEIN NORM-RELATED"/>
    <property type="match status" value="1"/>
</dbReference>
<keyword evidence="12" id="KW-1185">Reference proteome</keyword>